<sequence length="471" mass="54069">MLIGRKEEQKILLSAAASEYSELIAVYGRRRVGKTYLIRETFGYKFTFQHTGLAKGKTKDQLFSFAISLRDAGYDDCPIPQSWLEAFSLLSHFLKNSTDEKKIIFLDELPWMDTPRSNFISAFEHFWNGWASARKDIVLIICGSATSWIINKVINDHGGLHNRVTQRIALQPFTLRECEMFVQNRGLEMSRYQIAECYMVLGGIPFYWSMLEKGLSLAQNIDKIFFAKNGKLTNEFKQLYASLFKSPEQYIDVVTALGQKKKGMTRDEIIEITDKQSGGALSKVLDELEYCGFIRKYNGFGKKSKQTIYQLIDNYTLFYFKFIQQNENNDEHFWSASIDSAMHRVWSGLAFERLCLVHVQQIKAGLGIAGVLSNVYSWRKEADENSDGAQIDLLIDRNDQVINVCEMKYSLSEFSIDAEYERNLRNKKSAFIDSTNTRKSVHLTMVTTYGVRQNSHSGIIQSEVTLEDLFA</sequence>
<proteinExistence type="predicted"/>
<evidence type="ECO:0000259" key="1">
    <source>
        <dbReference type="Pfam" id="PF01637"/>
    </source>
</evidence>
<dbReference type="AlphaFoldDB" id="A0A1H4D427"/>
<dbReference type="SUPFAM" id="SSF46785">
    <property type="entry name" value="Winged helix' DNA-binding domain"/>
    <property type="match status" value="1"/>
</dbReference>
<protein>
    <recommendedName>
        <fullName evidence="1">ATPase domain-containing protein</fullName>
    </recommendedName>
</protein>
<dbReference type="GO" id="GO:0005524">
    <property type="term" value="F:ATP binding"/>
    <property type="evidence" value="ECO:0007669"/>
    <property type="project" value="InterPro"/>
</dbReference>
<organism evidence="2 3">
    <name type="scientific">Bacteroides xylanisolvens</name>
    <dbReference type="NCBI Taxonomy" id="371601"/>
    <lineage>
        <taxon>Bacteria</taxon>
        <taxon>Pseudomonadati</taxon>
        <taxon>Bacteroidota</taxon>
        <taxon>Bacteroidia</taxon>
        <taxon>Bacteroidales</taxon>
        <taxon>Bacteroidaceae</taxon>
        <taxon>Bacteroides</taxon>
    </lineage>
</organism>
<evidence type="ECO:0000313" key="2">
    <source>
        <dbReference type="EMBL" id="SEA67062.1"/>
    </source>
</evidence>
<dbReference type="Pfam" id="PF01637">
    <property type="entry name" value="ATPase_2"/>
    <property type="match status" value="1"/>
</dbReference>
<reference evidence="2 3" key="1">
    <citation type="submission" date="2016-10" db="EMBL/GenBank/DDBJ databases">
        <authorList>
            <person name="de Groot N.N."/>
        </authorList>
    </citation>
    <scope>NUCLEOTIDE SEQUENCE [LARGE SCALE GENOMIC DNA]</scope>
    <source>
        <strain evidence="2 3">NLAE-zl-G339</strain>
    </source>
</reference>
<feature type="domain" description="ATPase" evidence="1">
    <location>
        <begin position="5"/>
        <end position="207"/>
    </location>
</feature>
<dbReference type="PANTHER" id="PTHR34704">
    <property type="entry name" value="ATPASE"/>
    <property type="match status" value="1"/>
</dbReference>
<accession>A0A1H4D427</accession>
<gene>
    <name evidence="2" type="ORF">SAMN04487924_110154</name>
</gene>
<evidence type="ECO:0000313" key="3">
    <source>
        <dbReference type="Proteomes" id="UP000183040"/>
    </source>
</evidence>
<name>A0A1H4D427_9BACE</name>
<dbReference type="EMBL" id="FNRP01000010">
    <property type="protein sequence ID" value="SEA67062.1"/>
    <property type="molecule type" value="Genomic_DNA"/>
</dbReference>
<dbReference type="Gene3D" id="3.40.50.300">
    <property type="entry name" value="P-loop containing nucleotide triphosphate hydrolases"/>
    <property type="match status" value="2"/>
</dbReference>
<dbReference type="InterPro" id="IPR011579">
    <property type="entry name" value="ATPase_dom"/>
</dbReference>
<dbReference type="SUPFAM" id="SSF52540">
    <property type="entry name" value="P-loop containing nucleoside triphosphate hydrolases"/>
    <property type="match status" value="1"/>
</dbReference>
<dbReference type="PANTHER" id="PTHR34704:SF1">
    <property type="entry name" value="ATPASE"/>
    <property type="match status" value="1"/>
</dbReference>
<dbReference type="InterPro" id="IPR036390">
    <property type="entry name" value="WH_DNA-bd_sf"/>
</dbReference>
<dbReference type="Proteomes" id="UP000183040">
    <property type="component" value="Unassembled WGS sequence"/>
</dbReference>
<dbReference type="RefSeq" id="WP_074706266.1">
    <property type="nucleotide sequence ID" value="NZ_FNRP01000010.1"/>
</dbReference>
<dbReference type="InterPro" id="IPR027417">
    <property type="entry name" value="P-loop_NTPase"/>
</dbReference>